<dbReference type="InterPro" id="IPR045337">
    <property type="entry name" value="MmgE_PrpD_C"/>
</dbReference>
<dbReference type="Proteomes" id="UP000249254">
    <property type="component" value="Unassembled WGS sequence"/>
</dbReference>
<evidence type="ECO:0000313" key="4">
    <source>
        <dbReference type="EMBL" id="RAK51791.1"/>
    </source>
</evidence>
<dbReference type="Gene3D" id="3.30.1330.120">
    <property type="entry name" value="2-methylcitrate dehydratase PrpD"/>
    <property type="match status" value="1"/>
</dbReference>
<reference evidence="5" key="1">
    <citation type="submission" date="2018-05" db="EMBL/GenBank/DDBJ databases">
        <authorList>
            <person name="Li X."/>
        </authorList>
    </citation>
    <scope>NUCLEOTIDE SEQUENCE [LARGE SCALE GENOMIC DNA]</scope>
    <source>
        <strain evidence="5">LX32</strain>
    </source>
</reference>
<evidence type="ECO:0000256" key="1">
    <source>
        <dbReference type="ARBA" id="ARBA00006174"/>
    </source>
</evidence>
<accession>A0A328AB05</accession>
<dbReference type="PANTHER" id="PTHR16943:SF8">
    <property type="entry name" value="2-METHYLCITRATE DEHYDRATASE"/>
    <property type="match status" value="1"/>
</dbReference>
<dbReference type="Pfam" id="PF19305">
    <property type="entry name" value="MmgE_PrpD_C"/>
    <property type="match status" value="1"/>
</dbReference>
<organism evidence="4 5">
    <name type="scientific">Phenylobacterium soli</name>
    <dbReference type="NCBI Taxonomy" id="2170551"/>
    <lineage>
        <taxon>Bacteria</taxon>
        <taxon>Pseudomonadati</taxon>
        <taxon>Pseudomonadota</taxon>
        <taxon>Alphaproteobacteria</taxon>
        <taxon>Caulobacterales</taxon>
        <taxon>Caulobacteraceae</taxon>
        <taxon>Phenylobacterium</taxon>
    </lineage>
</organism>
<sequence>MTALSRRIAEHVAGARFEALPAAAVEATKRSLLDALGVTLGASRMGEGCQAFVDLARSAGAGRPESTILGFGDKVAAPLAALANGAMAHALDYEDAYDEAPLHPNAIAVPAVLAEAEAMGGVPGARLLTALAVGCDLTCRMGLALTSDPADFGWYPPPILGAYGATAAVAHLRGLSADQVLDALSLTLCQATTPGEIKYSPGSTVRAVRDAFGAQAAVQSVRLAAAGIKGFEAPLEGRAGFFELYARGGYDPAVLTDGLGERFLSERVSFKVWPSCRGTHAYIEAALGLMAAHGFGADEVAAVDLGIGPIQRMLVEPAAQKRAPVSPINAKFSLPYTVACALVRGRVGLDDFGPESLADPAILAMAGRVSWREVEGWGAAEAASGELTLRLTSGQALKGRIERARGAPDNPVSREELIAKFEDCAGRAVNPLSRSEARGWVEAVFALEAAPDAARAILG</sequence>
<evidence type="ECO:0000259" key="3">
    <source>
        <dbReference type="Pfam" id="PF19305"/>
    </source>
</evidence>
<dbReference type="GO" id="GO:0016829">
    <property type="term" value="F:lyase activity"/>
    <property type="evidence" value="ECO:0007669"/>
    <property type="project" value="InterPro"/>
</dbReference>
<evidence type="ECO:0000259" key="2">
    <source>
        <dbReference type="Pfam" id="PF03972"/>
    </source>
</evidence>
<comment type="caution">
    <text evidence="4">The sequence shown here is derived from an EMBL/GenBank/DDBJ whole genome shotgun (WGS) entry which is preliminary data.</text>
</comment>
<dbReference type="EMBL" id="QFYQ01000002">
    <property type="protein sequence ID" value="RAK51791.1"/>
    <property type="molecule type" value="Genomic_DNA"/>
</dbReference>
<dbReference type="Pfam" id="PF03972">
    <property type="entry name" value="MmgE_PrpD_N"/>
    <property type="match status" value="1"/>
</dbReference>
<comment type="similarity">
    <text evidence="1">Belongs to the PrpD family.</text>
</comment>
<dbReference type="SUPFAM" id="SSF103378">
    <property type="entry name" value="2-methylcitrate dehydratase PrpD"/>
    <property type="match status" value="1"/>
</dbReference>
<dbReference type="PANTHER" id="PTHR16943">
    <property type="entry name" value="2-METHYLCITRATE DEHYDRATASE-RELATED"/>
    <property type="match status" value="1"/>
</dbReference>
<proteinExistence type="inferred from homology"/>
<name>A0A328AB05_9CAUL</name>
<dbReference type="Gene3D" id="1.10.4100.10">
    <property type="entry name" value="2-methylcitrate dehydratase PrpD"/>
    <property type="match status" value="1"/>
</dbReference>
<gene>
    <name evidence="4" type="ORF">DJ017_18395</name>
</gene>
<feature type="domain" description="MmgE/PrpD C-terminal" evidence="3">
    <location>
        <begin position="273"/>
        <end position="430"/>
    </location>
</feature>
<dbReference type="RefSeq" id="WP_111530353.1">
    <property type="nucleotide sequence ID" value="NZ_JBHRSG010000003.1"/>
</dbReference>
<dbReference type="AlphaFoldDB" id="A0A328AB05"/>
<protein>
    <submittedName>
        <fullName evidence="4">MmgE/PrpD family protein</fullName>
    </submittedName>
</protein>
<dbReference type="InterPro" id="IPR045336">
    <property type="entry name" value="MmgE_PrpD_N"/>
</dbReference>
<keyword evidence="5" id="KW-1185">Reference proteome</keyword>
<dbReference type="InterPro" id="IPR042188">
    <property type="entry name" value="MmgE/PrpD_sf_2"/>
</dbReference>
<feature type="domain" description="MmgE/PrpD N-terminal" evidence="2">
    <location>
        <begin position="6"/>
        <end position="248"/>
    </location>
</feature>
<dbReference type="OrthoDB" id="5415580at2"/>
<dbReference type="InterPro" id="IPR042183">
    <property type="entry name" value="MmgE/PrpD_sf_1"/>
</dbReference>
<evidence type="ECO:0000313" key="5">
    <source>
        <dbReference type="Proteomes" id="UP000249254"/>
    </source>
</evidence>
<dbReference type="InterPro" id="IPR036148">
    <property type="entry name" value="MmgE/PrpD_sf"/>
</dbReference>
<dbReference type="InterPro" id="IPR005656">
    <property type="entry name" value="MmgE_PrpD"/>
</dbReference>